<dbReference type="Gene3D" id="1.10.287.1490">
    <property type="match status" value="1"/>
</dbReference>
<dbReference type="RefSeq" id="WP_235311812.1">
    <property type="nucleotide sequence ID" value="NZ_JAKGAS010000004.1"/>
</dbReference>
<keyword evidence="3" id="KW-0812">Transmembrane</keyword>
<feature type="transmembrane region" description="Helical" evidence="3">
    <location>
        <begin position="50"/>
        <end position="67"/>
    </location>
</feature>
<keyword evidence="3" id="KW-1133">Transmembrane helix</keyword>
<organism evidence="4 5">
    <name type="scientific">Paraglaciecola algarum</name>
    <dbReference type="NCBI Taxonomy" id="3050085"/>
    <lineage>
        <taxon>Bacteria</taxon>
        <taxon>Pseudomonadati</taxon>
        <taxon>Pseudomonadota</taxon>
        <taxon>Gammaproteobacteria</taxon>
        <taxon>Alteromonadales</taxon>
        <taxon>Alteromonadaceae</taxon>
        <taxon>Paraglaciecola</taxon>
    </lineage>
</organism>
<evidence type="ECO:0000313" key="5">
    <source>
        <dbReference type="Proteomes" id="UP001521137"/>
    </source>
</evidence>
<feature type="coiled-coil region" evidence="1">
    <location>
        <begin position="68"/>
        <end position="95"/>
    </location>
</feature>
<accession>A0ABS9D655</accession>
<reference evidence="4 5" key="1">
    <citation type="submission" date="2022-01" db="EMBL/GenBank/DDBJ databases">
        <title>Paraglaciecola sp. G1-23.</title>
        <authorList>
            <person name="Jin M.S."/>
            <person name="Han D.M."/>
            <person name="Kim H.M."/>
            <person name="Jeon C.O."/>
        </authorList>
    </citation>
    <scope>NUCLEOTIDE SEQUENCE [LARGE SCALE GENOMIC DNA]</scope>
    <source>
        <strain evidence="4 5">G1-23</strain>
    </source>
</reference>
<feature type="compositionally biased region" description="Basic and acidic residues" evidence="2">
    <location>
        <begin position="8"/>
        <end position="23"/>
    </location>
</feature>
<keyword evidence="3" id="KW-0472">Membrane</keyword>
<dbReference type="Proteomes" id="UP001521137">
    <property type="component" value="Unassembled WGS sequence"/>
</dbReference>
<evidence type="ECO:0000256" key="1">
    <source>
        <dbReference type="SAM" id="Coils"/>
    </source>
</evidence>
<dbReference type="EMBL" id="JAKGAS010000004">
    <property type="protein sequence ID" value="MCF2948169.1"/>
    <property type="molecule type" value="Genomic_DNA"/>
</dbReference>
<evidence type="ECO:0008006" key="6">
    <source>
        <dbReference type="Google" id="ProtNLM"/>
    </source>
</evidence>
<sequence>MANDPFDDMPKITLERDDLESFQRTRASKKTGKKGSEPEEPSAPAKGPSWFVFLLLFSATIGAGVYWSSEQYKVLQQAQTRISELENRLSATGEEMDQSTVALGVKVKELSAKTKELWDQMDKLWASAWRRNQADIKALEKSVATLTANNDKALKALSGNYAENDTQISLAKEQLVNHASIIKQVQQQLTQISSGDAEIEQQLASLREKLISTALANNNQTNRIDDLEMRIKATEKSTQPASALSSKPAL</sequence>
<gene>
    <name evidence="4" type="ORF">L0668_08635</name>
</gene>
<evidence type="ECO:0000313" key="4">
    <source>
        <dbReference type="EMBL" id="MCF2948169.1"/>
    </source>
</evidence>
<proteinExistence type="predicted"/>
<feature type="region of interest" description="Disordered" evidence="2">
    <location>
        <begin position="1"/>
        <end position="44"/>
    </location>
</feature>
<keyword evidence="5" id="KW-1185">Reference proteome</keyword>
<comment type="caution">
    <text evidence="4">The sequence shown here is derived from an EMBL/GenBank/DDBJ whole genome shotgun (WGS) entry which is preliminary data.</text>
</comment>
<keyword evidence="1" id="KW-0175">Coiled coil</keyword>
<evidence type="ECO:0000256" key="2">
    <source>
        <dbReference type="SAM" id="MobiDB-lite"/>
    </source>
</evidence>
<protein>
    <recommendedName>
        <fullName evidence="6">ATPase</fullName>
    </recommendedName>
</protein>
<name>A0ABS9D655_9ALTE</name>
<evidence type="ECO:0000256" key="3">
    <source>
        <dbReference type="SAM" id="Phobius"/>
    </source>
</evidence>